<evidence type="ECO:0000259" key="1">
    <source>
        <dbReference type="PROSITE" id="PS51677"/>
    </source>
</evidence>
<protein>
    <submittedName>
        <fullName evidence="2">Polysaccharide deacetylase</fullName>
    </submittedName>
</protein>
<sequence>MIALTFDDGPDPLYTPLLLDLLDQHGAKATFFLVGEKARAHPDIVRMIHKKGHTIGLHNDIHRSNWFFLPFAFKKQLIRAQTALKEITGELPLYYRPPWGHFNLFTLRDAKPLRIIMWTAIPGDWKEQVQPAVLAGKLLKERKSGAIITLHDSGTTFGADEHAPANTLKALEIFFADEGSTHYQFVTVDTLLQASRRSKQ</sequence>
<dbReference type="Gene3D" id="3.20.20.370">
    <property type="entry name" value="Glycoside hydrolase/deacetylase"/>
    <property type="match status" value="1"/>
</dbReference>
<name>A0ABR5AV45_BACBA</name>
<dbReference type="Proteomes" id="UP000031982">
    <property type="component" value="Unassembled WGS sequence"/>
</dbReference>
<dbReference type="CDD" id="cd10959">
    <property type="entry name" value="CE4_NodB_like_3"/>
    <property type="match status" value="1"/>
</dbReference>
<organism evidence="2 3">
    <name type="scientific">Bacillus badius</name>
    <dbReference type="NCBI Taxonomy" id="1455"/>
    <lineage>
        <taxon>Bacteria</taxon>
        <taxon>Bacillati</taxon>
        <taxon>Bacillota</taxon>
        <taxon>Bacilli</taxon>
        <taxon>Bacillales</taxon>
        <taxon>Bacillaceae</taxon>
        <taxon>Pseudobacillus</taxon>
    </lineage>
</organism>
<dbReference type="InterPro" id="IPR011330">
    <property type="entry name" value="Glyco_hydro/deAcase_b/a-brl"/>
</dbReference>
<accession>A0ABR5AV45</accession>
<dbReference type="Pfam" id="PF01522">
    <property type="entry name" value="Polysacc_deac_1"/>
    <property type="match status" value="1"/>
</dbReference>
<comment type="caution">
    <text evidence="2">The sequence shown here is derived from an EMBL/GenBank/DDBJ whole genome shotgun (WGS) entry which is preliminary data.</text>
</comment>
<feature type="domain" description="NodB homology" evidence="1">
    <location>
        <begin position="1"/>
        <end position="186"/>
    </location>
</feature>
<dbReference type="EMBL" id="JXLP01000010">
    <property type="protein sequence ID" value="KIL78078.1"/>
    <property type="molecule type" value="Genomic_DNA"/>
</dbReference>
<proteinExistence type="predicted"/>
<dbReference type="PANTHER" id="PTHR10587:SF137">
    <property type="entry name" value="4-DEOXY-4-FORMAMIDO-L-ARABINOSE-PHOSPHOUNDECAPRENOL DEFORMYLASE ARND-RELATED"/>
    <property type="match status" value="1"/>
</dbReference>
<dbReference type="SUPFAM" id="SSF88713">
    <property type="entry name" value="Glycoside hydrolase/deacetylase"/>
    <property type="match status" value="1"/>
</dbReference>
<gene>
    <name evidence="2" type="ORF">SD77_0679</name>
</gene>
<dbReference type="PANTHER" id="PTHR10587">
    <property type="entry name" value="GLYCOSYL TRANSFERASE-RELATED"/>
    <property type="match status" value="1"/>
</dbReference>
<keyword evidence="3" id="KW-1185">Reference proteome</keyword>
<reference evidence="2 3" key="1">
    <citation type="submission" date="2015-01" db="EMBL/GenBank/DDBJ databases">
        <title>Genome Assembly of Bacillus badius MTCC 1458.</title>
        <authorList>
            <person name="Verma A."/>
            <person name="Khatri I."/>
            <person name="Mual P."/>
            <person name="Subramanian S."/>
            <person name="Krishnamurthi S."/>
        </authorList>
    </citation>
    <scope>NUCLEOTIDE SEQUENCE [LARGE SCALE GENOMIC DNA]</scope>
    <source>
        <strain evidence="2 3">MTCC 1458</strain>
    </source>
</reference>
<dbReference type="InterPro" id="IPR002509">
    <property type="entry name" value="NODB_dom"/>
</dbReference>
<dbReference type="InterPro" id="IPR050248">
    <property type="entry name" value="Polysacc_deacetylase_ArnD"/>
</dbReference>
<dbReference type="PROSITE" id="PS51677">
    <property type="entry name" value="NODB"/>
    <property type="match status" value="1"/>
</dbReference>
<evidence type="ECO:0000313" key="2">
    <source>
        <dbReference type="EMBL" id="KIL78078.1"/>
    </source>
</evidence>
<evidence type="ECO:0000313" key="3">
    <source>
        <dbReference type="Proteomes" id="UP000031982"/>
    </source>
</evidence>